<proteinExistence type="predicted"/>
<evidence type="ECO:0000256" key="1">
    <source>
        <dbReference type="SAM" id="MobiDB-lite"/>
    </source>
</evidence>
<accession>A0A183IB13</accession>
<sequence length="148" mass="16650">MRPSQLFRTGNYMRAKATVKDLCRNGPCHHLAKSVRTKTGTGIAASFAINRCCSFRRSHTTTGALDYWTTQRRAGVLGRMSLCARSTEDTVKNEGQQKEAQRPPQPQRRQPPQHLAVWNFSCSFPQLQRNEAATFPNGTAFSARFFVS</sequence>
<gene>
    <name evidence="2" type="ORF">SBAD_LOCUS807</name>
</gene>
<organism evidence="4">
    <name type="scientific">Soboliphyme baturini</name>
    <dbReference type="NCBI Taxonomy" id="241478"/>
    <lineage>
        <taxon>Eukaryota</taxon>
        <taxon>Metazoa</taxon>
        <taxon>Ecdysozoa</taxon>
        <taxon>Nematoda</taxon>
        <taxon>Enoplea</taxon>
        <taxon>Dorylaimia</taxon>
        <taxon>Dioctophymatida</taxon>
        <taxon>Dioctophymatoidea</taxon>
        <taxon>Soboliphymatidae</taxon>
        <taxon>Soboliphyme</taxon>
    </lineage>
</organism>
<feature type="compositionally biased region" description="Basic and acidic residues" evidence="1">
    <location>
        <begin position="86"/>
        <end position="101"/>
    </location>
</feature>
<evidence type="ECO:0000313" key="4">
    <source>
        <dbReference type="WBParaSite" id="SBAD_0000083001-mRNA-1"/>
    </source>
</evidence>
<dbReference type="Proteomes" id="UP000270296">
    <property type="component" value="Unassembled WGS sequence"/>
</dbReference>
<reference evidence="4" key="1">
    <citation type="submission" date="2016-06" db="UniProtKB">
        <authorList>
            <consortium name="WormBaseParasite"/>
        </authorList>
    </citation>
    <scope>IDENTIFICATION</scope>
</reference>
<evidence type="ECO:0000313" key="3">
    <source>
        <dbReference type="Proteomes" id="UP000270296"/>
    </source>
</evidence>
<dbReference type="AlphaFoldDB" id="A0A183IB13"/>
<feature type="region of interest" description="Disordered" evidence="1">
    <location>
        <begin position="86"/>
        <end position="112"/>
    </location>
</feature>
<protein>
    <submittedName>
        <fullName evidence="2 4">Uncharacterized protein</fullName>
    </submittedName>
</protein>
<evidence type="ECO:0000313" key="2">
    <source>
        <dbReference type="EMBL" id="VDO92190.1"/>
    </source>
</evidence>
<keyword evidence="3" id="KW-1185">Reference proteome</keyword>
<name>A0A183IB13_9BILA</name>
<reference evidence="2 3" key="2">
    <citation type="submission" date="2018-11" db="EMBL/GenBank/DDBJ databases">
        <authorList>
            <consortium name="Pathogen Informatics"/>
        </authorList>
    </citation>
    <scope>NUCLEOTIDE SEQUENCE [LARGE SCALE GENOMIC DNA]</scope>
</reference>
<dbReference type="WBParaSite" id="SBAD_0000083001-mRNA-1">
    <property type="protein sequence ID" value="SBAD_0000083001-mRNA-1"/>
    <property type="gene ID" value="SBAD_0000083001"/>
</dbReference>
<dbReference type="EMBL" id="UZAM01006630">
    <property type="protein sequence ID" value="VDO92190.1"/>
    <property type="molecule type" value="Genomic_DNA"/>
</dbReference>